<reference evidence="1" key="1">
    <citation type="submission" date="2022-10" db="EMBL/GenBank/DDBJ databases">
        <title>The complete genomes of actinobacterial strains from the NBC collection.</title>
        <authorList>
            <person name="Joergensen T.S."/>
            <person name="Alvarez Arevalo M."/>
            <person name="Sterndorff E.B."/>
            <person name="Faurdal D."/>
            <person name="Vuksanovic O."/>
            <person name="Mourched A.-S."/>
            <person name="Charusanti P."/>
            <person name="Shaw S."/>
            <person name="Blin K."/>
            <person name="Weber T."/>
        </authorList>
    </citation>
    <scope>NUCLEOTIDE SEQUENCE</scope>
    <source>
        <strain evidence="1">NBC_01482</strain>
    </source>
</reference>
<name>A0ABZ1YM74_9NOCA</name>
<sequence length="100" mass="11093">MMTDPSWQLVRADEVIGVLAQDDVDMYWTDCVFEPGPGWADLQPLFAVSRDAWQRGDSNAAVEADEAIQALGLVLVPIGGGPPLREFLIRIDGDKARFRY</sequence>
<gene>
    <name evidence="1" type="ORF">OG563_34980</name>
</gene>
<dbReference type="RefSeq" id="WP_327097750.1">
    <property type="nucleotide sequence ID" value="NZ_CP109149.1"/>
</dbReference>
<evidence type="ECO:0000313" key="2">
    <source>
        <dbReference type="Proteomes" id="UP001432062"/>
    </source>
</evidence>
<proteinExistence type="predicted"/>
<protein>
    <submittedName>
        <fullName evidence="1">Uncharacterized protein</fullName>
    </submittedName>
</protein>
<keyword evidence="2" id="KW-1185">Reference proteome</keyword>
<evidence type="ECO:0000313" key="1">
    <source>
        <dbReference type="EMBL" id="WUV44339.1"/>
    </source>
</evidence>
<organism evidence="1 2">
    <name type="scientific">Nocardia vinacea</name>
    <dbReference type="NCBI Taxonomy" id="96468"/>
    <lineage>
        <taxon>Bacteria</taxon>
        <taxon>Bacillati</taxon>
        <taxon>Actinomycetota</taxon>
        <taxon>Actinomycetes</taxon>
        <taxon>Mycobacteriales</taxon>
        <taxon>Nocardiaceae</taxon>
        <taxon>Nocardia</taxon>
    </lineage>
</organism>
<dbReference type="Proteomes" id="UP001432062">
    <property type="component" value="Chromosome"/>
</dbReference>
<accession>A0ABZ1YM74</accession>
<dbReference type="EMBL" id="CP109441">
    <property type="protein sequence ID" value="WUV44339.1"/>
    <property type="molecule type" value="Genomic_DNA"/>
</dbReference>